<proteinExistence type="predicted"/>
<evidence type="ECO:0000313" key="2">
    <source>
        <dbReference type="EMBL" id="PII33634.1"/>
    </source>
</evidence>
<gene>
    <name evidence="2" type="ORF">CTI11_24030</name>
</gene>
<dbReference type="PANTHER" id="PTHR32305:SF15">
    <property type="entry name" value="PROTEIN RHSA-RELATED"/>
    <property type="match status" value="1"/>
</dbReference>
<sequence>MPIAAEINGRLYAIHTDHLNTPRRLTNQQGQVAWQWLISGFGEVRPTTGDRGYGQTVSGPSYAQAVKFDLRYPGQVFDEETGLSYNLHRYYDAATGRYIQADPIGLDGGWNRFGYVSSNPISWTDPTGLKKIILFHPSDPNYQGAVNALDDPSMCTVYSHGSRASVNGRGVKELNNILDENGCGVLPVKIDACYTGSGINSIGEQLSSLRRVPVTAPDTNTWTTWFDKPMENPYPPISKDPASIFHQVPNILSPGGWVTFRPVK</sequence>
<dbReference type="InterPro" id="IPR001826">
    <property type="entry name" value="RHS"/>
</dbReference>
<dbReference type="InterPro" id="IPR050708">
    <property type="entry name" value="T6SS_VgrG/RHS"/>
</dbReference>
<feature type="domain" description="RHS protein conserved region" evidence="1">
    <location>
        <begin position="14"/>
        <end position="45"/>
    </location>
</feature>
<protein>
    <recommendedName>
        <fullName evidence="1">RHS protein conserved region domain-containing protein</fullName>
    </recommendedName>
</protein>
<reference evidence="2" key="1">
    <citation type="submission" date="2017-10" db="EMBL/GenBank/DDBJ databases">
        <title>Chryseobacterium sp. B5 is a hydrocarbonoclastic and plant growth promoting bacterium.</title>
        <authorList>
            <person name="Thijs S."/>
            <person name="Gkorezis P."/>
            <person name="Van Hamme J."/>
        </authorList>
    </citation>
    <scope>NUCLEOTIDE SEQUENCE</scope>
    <source>
        <strain evidence="2">B5</strain>
    </source>
</reference>
<comment type="caution">
    <text evidence="2">The sequence shown here is derived from an EMBL/GenBank/DDBJ whole genome shotgun (WGS) entry which is preliminary data.</text>
</comment>
<dbReference type="Gene3D" id="2.180.10.10">
    <property type="entry name" value="RHS repeat-associated core"/>
    <property type="match status" value="1"/>
</dbReference>
<accession>A0A2G7T136</accession>
<name>A0A2G7T136_9FLAO</name>
<organism evidence="2">
    <name type="scientific">Chryseobacterium sp. B5</name>
    <dbReference type="NCBI Taxonomy" id="2050562"/>
    <lineage>
        <taxon>Bacteria</taxon>
        <taxon>Pseudomonadati</taxon>
        <taxon>Bacteroidota</taxon>
        <taxon>Flavobacteriia</taxon>
        <taxon>Flavobacteriales</taxon>
        <taxon>Weeksellaceae</taxon>
        <taxon>Chryseobacterium group</taxon>
        <taxon>Chryseobacterium</taxon>
    </lineage>
</organism>
<evidence type="ECO:0000259" key="1">
    <source>
        <dbReference type="Pfam" id="PF03527"/>
    </source>
</evidence>
<dbReference type="EMBL" id="PEKC01000141">
    <property type="protein sequence ID" value="PII33634.1"/>
    <property type="molecule type" value="Genomic_DNA"/>
</dbReference>
<dbReference type="InterPro" id="IPR022385">
    <property type="entry name" value="Rhs_assc_core"/>
</dbReference>
<dbReference type="PANTHER" id="PTHR32305">
    <property type="match status" value="1"/>
</dbReference>
<dbReference type="Pfam" id="PF03527">
    <property type="entry name" value="RHS"/>
    <property type="match status" value="1"/>
</dbReference>
<dbReference type="NCBIfam" id="TIGR03696">
    <property type="entry name" value="Rhs_assc_core"/>
    <property type="match status" value="1"/>
</dbReference>
<dbReference type="AlphaFoldDB" id="A0A2G7T136"/>